<gene>
    <name evidence="1" type="ORF">CA12_32700</name>
</gene>
<keyword evidence="2" id="KW-1185">Reference proteome</keyword>
<dbReference type="Pfam" id="PF11964">
    <property type="entry name" value="SpoIIAA-like"/>
    <property type="match status" value="1"/>
</dbReference>
<dbReference type="InterPro" id="IPR021866">
    <property type="entry name" value="SpoIIAA-like"/>
</dbReference>
<dbReference type="RefSeq" id="WP_165700804.1">
    <property type="nucleotide sequence ID" value="NZ_CP036265.1"/>
</dbReference>
<organism evidence="1 2">
    <name type="scientific">Alienimonas californiensis</name>
    <dbReference type="NCBI Taxonomy" id="2527989"/>
    <lineage>
        <taxon>Bacteria</taxon>
        <taxon>Pseudomonadati</taxon>
        <taxon>Planctomycetota</taxon>
        <taxon>Planctomycetia</taxon>
        <taxon>Planctomycetales</taxon>
        <taxon>Planctomycetaceae</taxon>
        <taxon>Alienimonas</taxon>
    </lineage>
</organism>
<dbReference type="Proteomes" id="UP000318741">
    <property type="component" value="Chromosome"/>
</dbReference>
<name>A0A517PCP4_9PLAN</name>
<dbReference type="InterPro" id="IPR038396">
    <property type="entry name" value="SpoIIAA-like_sf"/>
</dbReference>
<accession>A0A517PCP4</accession>
<dbReference type="KEGG" id="acaf:CA12_32700"/>
<reference evidence="1 2" key="1">
    <citation type="submission" date="2019-02" db="EMBL/GenBank/DDBJ databases">
        <title>Deep-cultivation of Planctomycetes and their phenomic and genomic characterization uncovers novel biology.</title>
        <authorList>
            <person name="Wiegand S."/>
            <person name="Jogler M."/>
            <person name="Boedeker C."/>
            <person name="Pinto D."/>
            <person name="Vollmers J."/>
            <person name="Rivas-Marin E."/>
            <person name="Kohn T."/>
            <person name="Peeters S.H."/>
            <person name="Heuer A."/>
            <person name="Rast P."/>
            <person name="Oberbeckmann S."/>
            <person name="Bunk B."/>
            <person name="Jeske O."/>
            <person name="Meyerdierks A."/>
            <person name="Storesund J.E."/>
            <person name="Kallscheuer N."/>
            <person name="Luecker S."/>
            <person name="Lage O.M."/>
            <person name="Pohl T."/>
            <person name="Merkel B.J."/>
            <person name="Hornburger P."/>
            <person name="Mueller R.-W."/>
            <person name="Bruemmer F."/>
            <person name="Labrenz M."/>
            <person name="Spormann A.M."/>
            <person name="Op den Camp H."/>
            <person name="Overmann J."/>
            <person name="Amann R."/>
            <person name="Jetten M.S.M."/>
            <person name="Mascher T."/>
            <person name="Medema M.H."/>
            <person name="Devos D.P."/>
            <person name="Kaster A.-K."/>
            <person name="Ovreas L."/>
            <person name="Rohde M."/>
            <person name="Galperin M.Y."/>
            <person name="Jogler C."/>
        </authorList>
    </citation>
    <scope>NUCLEOTIDE SEQUENCE [LARGE SCALE GENOMIC DNA]</scope>
    <source>
        <strain evidence="1 2">CA12</strain>
    </source>
</reference>
<proteinExistence type="predicted"/>
<evidence type="ECO:0000313" key="1">
    <source>
        <dbReference type="EMBL" id="QDT17158.1"/>
    </source>
</evidence>
<dbReference type="EMBL" id="CP036265">
    <property type="protein sequence ID" value="QDT17158.1"/>
    <property type="molecule type" value="Genomic_DNA"/>
</dbReference>
<dbReference type="SUPFAM" id="SSF52091">
    <property type="entry name" value="SpoIIaa-like"/>
    <property type="match status" value="1"/>
</dbReference>
<dbReference type="AlphaFoldDB" id="A0A517PCP4"/>
<protein>
    <recommendedName>
        <fullName evidence="3">SpoIIAA-like protein</fullName>
    </recommendedName>
</protein>
<sequence>MIAFLEGPALPSGPALLEILVDDRPSGRTPADERCHAEWTAGRMQDALTRRGAAHVLQEVRGAATFDSAAQRHVAKFAARYGQQIGRLALVGEPTVLRRRAEILEPLIGGEVRCFDVAHRAAARRWLTAG</sequence>
<dbReference type="Gene3D" id="3.40.50.10600">
    <property type="entry name" value="SpoIIaa-like domains"/>
    <property type="match status" value="1"/>
</dbReference>
<dbReference type="InterPro" id="IPR036513">
    <property type="entry name" value="STAS_dom_sf"/>
</dbReference>
<evidence type="ECO:0000313" key="2">
    <source>
        <dbReference type="Proteomes" id="UP000318741"/>
    </source>
</evidence>
<evidence type="ECO:0008006" key="3">
    <source>
        <dbReference type="Google" id="ProtNLM"/>
    </source>
</evidence>